<gene>
    <name evidence="2" type="ORF">SLS53_008952</name>
</gene>
<evidence type="ECO:0000256" key="1">
    <source>
        <dbReference type="SAM" id="MobiDB-lite"/>
    </source>
</evidence>
<evidence type="ECO:0000313" key="3">
    <source>
        <dbReference type="Proteomes" id="UP001320245"/>
    </source>
</evidence>
<dbReference type="EMBL" id="JAJSPL020000061">
    <property type="protein sequence ID" value="KAK7730562.1"/>
    <property type="molecule type" value="Genomic_DNA"/>
</dbReference>
<organism evidence="2 3">
    <name type="scientific">Cytospora paraplurivora</name>
    <dbReference type="NCBI Taxonomy" id="2898453"/>
    <lineage>
        <taxon>Eukaryota</taxon>
        <taxon>Fungi</taxon>
        <taxon>Dikarya</taxon>
        <taxon>Ascomycota</taxon>
        <taxon>Pezizomycotina</taxon>
        <taxon>Sordariomycetes</taxon>
        <taxon>Sordariomycetidae</taxon>
        <taxon>Diaporthales</taxon>
        <taxon>Cytosporaceae</taxon>
        <taxon>Cytospora</taxon>
    </lineage>
</organism>
<comment type="caution">
    <text evidence="2">The sequence shown here is derived from an EMBL/GenBank/DDBJ whole genome shotgun (WGS) entry which is preliminary data.</text>
</comment>
<protein>
    <submittedName>
        <fullName evidence="2">Uncharacterized protein</fullName>
    </submittedName>
</protein>
<sequence length="161" mass="16641">MYMLEGLPWMADAEGVAWTPLAAAWLLELPENGALLEGAAGGSPVDIDDNALEDPPVALPALDAWTEYPPEAIAALPLPDKEVEAVAVLIDAAGELETGPDAITMLLLTEDPDVAPLANAVEADIAAEDVAPWRLPDEATADEGLLAREEPAAGPEADGVT</sequence>
<reference evidence="2 3" key="1">
    <citation type="journal article" date="2023" name="PLoS ONE">
        <title>Cytospora paraplurivora sp. nov. isolated from orchards with fruit tree decline syndrome in Ontario, Canada.</title>
        <authorList>
            <person name="Ilyukhin E."/>
            <person name="Nguyen H.D.T."/>
            <person name="Castle A.J."/>
            <person name="Ellouze W."/>
        </authorList>
    </citation>
    <scope>NUCLEOTIDE SEQUENCE [LARGE SCALE GENOMIC DNA]</scope>
    <source>
        <strain evidence="2 3">FDS-564</strain>
    </source>
</reference>
<dbReference type="AlphaFoldDB" id="A0AAN9TXQ3"/>
<evidence type="ECO:0000313" key="2">
    <source>
        <dbReference type="EMBL" id="KAK7730562.1"/>
    </source>
</evidence>
<accession>A0AAN9TXQ3</accession>
<keyword evidence="3" id="KW-1185">Reference proteome</keyword>
<proteinExistence type="predicted"/>
<name>A0AAN9TXQ3_9PEZI</name>
<feature type="region of interest" description="Disordered" evidence="1">
    <location>
        <begin position="132"/>
        <end position="161"/>
    </location>
</feature>
<dbReference type="Proteomes" id="UP001320245">
    <property type="component" value="Unassembled WGS sequence"/>
</dbReference>